<dbReference type="PANTHER" id="PTHR11735:SF11">
    <property type="entry name" value="TRNA THREONYLCARBAMOYLADENOSINE BIOSYNTHESIS PROTEIN TSAB"/>
    <property type="match status" value="1"/>
</dbReference>
<dbReference type="Proteomes" id="UP000595663">
    <property type="component" value="Chromosome"/>
</dbReference>
<comment type="subcellular location">
    <subcellularLocation>
        <location evidence="1">Cytoplasm</location>
    </subcellularLocation>
</comment>
<dbReference type="EMBL" id="AP014545">
    <property type="protein sequence ID" value="BBB27308.1"/>
    <property type="molecule type" value="Genomic_DNA"/>
</dbReference>
<evidence type="ECO:0000256" key="4">
    <source>
        <dbReference type="ARBA" id="ARBA00022490"/>
    </source>
</evidence>
<dbReference type="NCBIfam" id="TIGR03725">
    <property type="entry name" value="T6A_YeaZ"/>
    <property type="match status" value="1"/>
</dbReference>
<dbReference type="CDD" id="cd24032">
    <property type="entry name" value="ASKHA_NBD_TsaB"/>
    <property type="match status" value="1"/>
</dbReference>
<keyword evidence="9" id="KW-1185">Reference proteome</keyword>
<dbReference type="KEGG" id="ajp:AMJAP_2722"/>
<evidence type="ECO:0000256" key="2">
    <source>
        <dbReference type="ARBA" id="ARBA00010493"/>
    </source>
</evidence>
<evidence type="ECO:0000256" key="1">
    <source>
        <dbReference type="ARBA" id="ARBA00004496"/>
    </source>
</evidence>
<gene>
    <name evidence="8" type="ORF">AMJAP_2722</name>
</gene>
<proteinExistence type="inferred from homology"/>
<evidence type="ECO:0000256" key="3">
    <source>
        <dbReference type="ARBA" id="ARBA00019012"/>
    </source>
</evidence>
<reference evidence="8 9" key="1">
    <citation type="journal article" date="2008" name="Int. J. Syst. Evol. Microbiol.">
        <title>Amphritea japonica sp. nov. and Amphritea balenae sp. nov., isolated from the sediment adjacent to sperm whale carcasses off Kagoshima, Japan.</title>
        <authorList>
            <person name="Miyazaki M."/>
            <person name="Nogi Y."/>
            <person name="Fujiwara Y."/>
            <person name="Kawato M."/>
            <person name="Nagahama T."/>
            <person name="Kubokawa K."/>
            <person name="Horikoshi K."/>
        </authorList>
    </citation>
    <scope>NUCLEOTIDE SEQUENCE [LARGE SCALE GENOMIC DNA]</scope>
    <source>
        <strain evidence="8 9">ATCC BAA-1530</strain>
    </source>
</reference>
<comment type="similarity">
    <text evidence="2">Belongs to the KAE1 / TsaD family. TsaB subfamily.</text>
</comment>
<organism evidence="8 9">
    <name type="scientific">Amphritea japonica ATCC BAA-1530</name>
    <dbReference type="NCBI Taxonomy" id="1278309"/>
    <lineage>
        <taxon>Bacteria</taxon>
        <taxon>Pseudomonadati</taxon>
        <taxon>Pseudomonadota</taxon>
        <taxon>Gammaproteobacteria</taxon>
        <taxon>Oceanospirillales</taxon>
        <taxon>Oceanospirillaceae</taxon>
        <taxon>Amphritea</taxon>
    </lineage>
</organism>
<dbReference type="GO" id="GO:0005829">
    <property type="term" value="C:cytosol"/>
    <property type="evidence" value="ECO:0007669"/>
    <property type="project" value="TreeGrafter"/>
</dbReference>
<evidence type="ECO:0000313" key="8">
    <source>
        <dbReference type="EMBL" id="BBB27308.1"/>
    </source>
</evidence>
<evidence type="ECO:0000259" key="7">
    <source>
        <dbReference type="Pfam" id="PF00814"/>
    </source>
</evidence>
<evidence type="ECO:0000313" key="9">
    <source>
        <dbReference type="Proteomes" id="UP000595663"/>
    </source>
</evidence>
<dbReference type="Gene3D" id="3.30.420.40">
    <property type="match status" value="2"/>
</dbReference>
<dbReference type="GO" id="GO:0016787">
    <property type="term" value="F:hydrolase activity"/>
    <property type="evidence" value="ECO:0007669"/>
    <property type="project" value="UniProtKB-KW"/>
</dbReference>
<dbReference type="PANTHER" id="PTHR11735">
    <property type="entry name" value="TRNA N6-ADENOSINE THREONYLCARBAMOYLTRANSFERASE"/>
    <property type="match status" value="1"/>
</dbReference>
<dbReference type="SUPFAM" id="SSF53067">
    <property type="entry name" value="Actin-like ATPase domain"/>
    <property type="match status" value="2"/>
</dbReference>
<dbReference type="Pfam" id="PF00814">
    <property type="entry name" value="TsaD"/>
    <property type="match status" value="1"/>
</dbReference>
<dbReference type="InterPro" id="IPR043129">
    <property type="entry name" value="ATPase_NBD"/>
</dbReference>
<dbReference type="FunFam" id="3.30.420.40:FF:000097">
    <property type="entry name" value="tRNA threonylcarbamoyladenosine biosynthesis protein TsaB"/>
    <property type="match status" value="1"/>
</dbReference>
<name>A0A7R6PDA3_9GAMM</name>
<evidence type="ECO:0000256" key="6">
    <source>
        <dbReference type="ARBA" id="ARBA00032446"/>
    </source>
</evidence>
<accession>A0A7R6PDA3</accession>
<dbReference type="InterPro" id="IPR000905">
    <property type="entry name" value="Gcp-like_dom"/>
</dbReference>
<dbReference type="InterPro" id="IPR022496">
    <property type="entry name" value="T6A_TsaB"/>
</dbReference>
<keyword evidence="5" id="KW-0819">tRNA processing</keyword>
<keyword evidence="4" id="KW-0963">Cytoplasm</keyword>
<dbReference type="AlphaFoldDB" id="A0A7R6PDA3"/>
<feature type="domain" description="Gcp-like" evidence="7">
    <location>
        <begin position="57"/>
        <end position="175"/>
    </location>
</feature>
<protein>
    <recommendedName>
        <fullName evidence="3">tRNA threonylcarbamoyladenosine biosynthesis protein TsaB</fullName>
    </recommendedName>
    <alternativeName>
        <fullName evidence="6">t(6)A37 threonylcarbamoyladenosine biosynthesis protein TsaB</fullName>
    </alternativeName>
</protein>
<evidence type="ECO:0000256" key="5">
    <source>
        <dbReference type="ARBA" id="ARBA00022694"/>
    </source>
</evidence>
<keyword evidence="8" id="KW-0378">Hydrolase</keyword>
<sequence length="258" mass="27851">MRLKCSALANCLNTNLHTLTNRIKKMAKILALDTSTDACSVALSIDGEIQEDFRIIPRQHTRELLPMVDEILSAAGLKVKQLDAIAFGRGPGSFAGIRIATGAAQGLAYAANLPVLPISTLAAIALKAAREYKAERVMSTLDARMNELYSCAYEIRSGLPVAVTKEAVSAPENIVLPEGDGWFAAGKGWVYLESMSEQVQQGISVPVMDIYPAAGIMAELAQEAFVRGEGVSAELAQPVYLRDEISWKKISEQKKKGQ</sequence>
<dbReference type="GO" id="GO:0002949">
    <property type="term" value="P:tRNA threonylcarbamoyladenosine modification"/>
    <property type="evidence" value="ECO:0007669"/>
    <property type="project" value="InterPro"/>
</dbReference>